<dbReference type="PANTHER" id="PTHR43818:SF11">
    <property type="entry name" value="BCDNA.GH03377"/>
    <property type="match status" value="1"/>
</dbReference>
<dbReference type="Gene3D" id="3.40.50.720">
    <property type="entry name" value="NAD(P)-binding Rossmann-like Domain"/>
    <property type="match status" value="1"/>
</dbReference>
<evidence type="ECO:0000259" key="3">
    <source>
        <dbReference type="Pfam" id="PF22725"/>
    </source>
</evidence>
<proteinExistence type="predicted"/>
<dbReference type="InterPro" id="IPR036291">
    <property type="entry name" value="NAD(P)-bd_dom_sf"/>
</dbReference>
<evidence type="ECO:0000259" key="2">
    <source>
        <dbReference type="Pfam" id="PF01408"/>
    </source>
</evidence>
<dbReference type="InterPro" id="IPR000683">
    <property type="entry name" value="Gfo/Idh/MocA-like_OxRdtase_N"/>
</dbReference>
<dbReference type="SUPFAM" id="SSF51735">
    <property type="entry name" value="NAD(P)-binding Rossmann-fold domains"/>
    <property type="match status" value="1"/>
</dbReference>
<dbReference type="GO" id="GO:0016491">
    <property type="term" value="F:oxidoreductase activity"/>
    <property type="evidence" value="ECO:0007669"/>
    <property type="project" value="UniProtKB-KW"/>
</dbReference>
<dbReference type="Pfam" id="PF22725">
    <property type="entry name" value="GFO_IDH_MocA_C3"/>
    <property type="match status" value="1"/>
</dbReference>
<dbReference type="KEGG" id="puo:RZN69_10085"/>
<dbReference type="AlphaFoldDB" id="A0AAQ3LGK9"/>
<dbReference type="PANTHER" id="PTHR43818">
    <property type="entry name" value="BCDNA.GH03377"/>
    <property type="match status" value="1"/>
</dbReference>
<dbReference type="InterPro" id="IPR055170">
    <property type="entry name" value="GFO_IDH_MocA-like_dom"/>
</dbReference>
<dbReference type="SUPFAM" id="SSF55347">
    <property type="entry name" value="Glyceraldehyde-3-phosphate dehydrogenase-like, C-terminal domain"/>
    <property type="match status" value="1"/>
</dbReference>
<dbReference type="GO" id="GO:0000166">
    <property type="term" value="F:nucleotide binding"/>
    <property type="evidence" value="ECO:0007669"/>
    <property type="project" value="InterPro"/>
</dbReference>
<dbReference type="Pfam" id="PF01408">
    <property type="entry name" value="GFO_IDH_MocA"/>
    <property type="match status" value="1"/>
</dbReference>
<dbReference type="InterPro" id="IPR050463">
    <property type="entry name" value="Gfo/Idh/MocA_oxidrdct_glycsds"/>
</dbReference>
<dbReference type="Proteomes" id="UP001304300">
    <property type="component" value="Chromosome"/>
</dbReference>
<feature type="domain" description="Gfo/Idh/MocA-like oxidoreductase N-terminal" evidence="2">
    <location>
        <begin position="6"/>
        <end position="118"/>
    </location>
</feature>
<keyword evidence="1" id="KW-0560">Oxidoreductase</keyword>
<keyword evidence="5" id="KW-1185">Reference proteome</keyword>
<reference evidence="4 5" key="1">
    <citation type="submission" date="2023-10" db="EMBL/GenBank/DDBJ databases">
        <title>Rubellicoccus peritrichatus gen. nov., sp. nov., isolated from an algae of coral reef tank.</title>
        <authorList>
            <person name="Luo J."/>
        </authorList>
    </citation>
    <scope>NUCLEOTIDE SEQUENCE [LARGE SCALE GENOMIC DNA]</scope>
    <source>
        <strain evidence="4 5">CR14</strain>
    </source>
</reference>
<evidence type="ECO:0000256" key="1">
    <source>
        <dbReference type="ARBA" id="ARBA00023002"/>
    </source>
</evidence>
<feature type="domain" description="GFO/IDH/MocA-like oxidoreductase" evidence="3">
    <location>
        <begin position="131"/>
        <end position="255"/>
    </location>
</feature>
<dbReference type="Gene3D" id="3.30.360.10">
    <property type="entry name" value="Dihydrodipicolinate Reductase, domain 2"/>
    <property type="match status" value="1"/>
</dbReference>
<accession>A0AAQ3LGK9</accession>
<gene>
    <name evidence="4" type="ORF">RZN69_10085</name>
</gene>
<evidence type="ECO:0000313" key="4">
    <source>
        <dbReference type="EMBL" id="WOO43438.1"/>
    </source>
</evidence>
<name>A0AAQ3LGK9_9BACT</name>
<organism evidence="4 5">
    <name type="scientific">Rubellicoccus peritrichatus</name>
    <dbReference type="NCBI Taxonomy" id="3080537"/>
    <lineage>
        <taxon>Bacteria</taxon>
        <taxon>Pseudomonadati</taxon>
        <taxon>Verrucomicrobiota</taxon>
        <taxon>Opitutia</taxon>
        <taxon>Puniceicoccales</taxon>
        <taxon>Cerasicoccaceae</taxon>
        <taxon>Rubellicoccus</taxon>
    </lineage>
</organism>
<dbReference type="EMBL" id="CP136920">
    <property type="protein sequence ID" value="WOO43438.1"/>
    <property type="molecule type" value="Genomic_DNA"/>
</dbReference>
<dbReference type="RefSeq" id="WP_317835994.1">
    <property type="nucleotide sequence ID" value="NZ_CP136920.1"/>
</dbReference>
<evidence type="ECO:0000313" key="5">
    <source>
        <dbReference type="Proteomes" id="UP001304300"/>
    </source>
</evidence>
<sequence length="330" mass="36777">MRKIRIGLYGTVGHQIQNAFEAHPEAEVVALASFEPSAIPDYLRRGGVVIYASLDELLADQSIDMVSFCSPFKDEQGEHVIRCMESGKHAYAEKPCCMDEATLDRIIETAKRTGRIFHEMGGTAMQQPYCTLREIVASGEIGEVIQVFGQKSYPWADWRPSDERIDGGLALQVGIYNARFAEHVAGVRISDLEIRETRLGNTNPDSECRRAVSMLMEFENGGVGSAVANYCCPDQSAWGNWGYETLRIFGSKGFVESIDNGRIGTLAVEGCKPQVLDFSASGGDYLESFLLEIKTGMKAIPYSLEDELRPTRWVIRARENNRRREEAKLS</sequence>
<protein>
    <submittedName>
        <fullName evidence="4">Gfo/Idh/MocA family oxidoreductase</fullName>
    </submittedName>
</protein>